<dbReference type="AlphaFoldDB" id="A0A2P9HH19"/>
<proteinExistence type="predicted"/>
<reference evidence="3" key="1">
    <citation type="submission" date="2017-12" db="EMBL/GenBank/DDBJ databases">
        <authorList>
            <person name="Diaz M."/>
        </authorList>
    </citation>
    <scope>NUCLEOTIDE SEQUENCE [LARGE SCALE GENOMIC DNA]</scope>
    <source>
        <strain evidence="3">FI11154</strain>
    </source>
</reference>
<feature type="signal peptide" evidence="1">
    <location>
        <begin position="1"/>
        <end position="20"/>
    </location>
</feature>
<accession>A0A2P9HH19</accession>
<evidence type="ECO:0000256" key="1">
    <source>
        <dbReference type="SAM" id="SignalP"/>
    </source>
</evidence>
<sequence>MKTIALLAVGAFMMAGTAFATAPTNGNLDTQTVKSDKSTGVIVAGGKNRSGFTTSSGSGFSGGRTIFGG</sequence>
<organism evidence="2 3">
    <name type="scientific">Ochrobactrum soli</name>
    <dbReference type="NCBI Taxonomy" id="2448455"/>
    <lineage>
        <taxon>Bacteria</taxon>
        <taxon>Pseudomonadati</taxon>
        <taxon>Pseudomonadota</taxon>
        <taxon>Alphaproteobacteria</taxon>
        <taxon>Hyphomicrobiales</taxon>
        <taxon>Brucellaceae</taxon>
        <taxon>Brucella/Ochrobactrum group</taxon>
        <taxon>Ochrobactrum</taxon>
    </lineage>
</organism>
<evidence type="ECO:0000313" key="3">
    <source>
        <dbReference type="Proteomes" id="UP000246073"/>
    </source>
</evidence>
<dbReference type="Proteomes" id="UP000246073">
    <property type="component" value="Unassembled WGS sequence"/>
</dbReference>
<keyword evidence="1" id="KW-0732">Signal</keyword>
<name>A0A2P9HH19_9HYPH</name>
<feature type="chain" id="PRO_5015121857" evidence="1">
    <location>
        <begin position="21"/>
        <end position="69"/>
    </location>
</feature>
<dbReference type="RefSeq" id="WP_109367333.1">
    <property type="nucleotide sequence ID" value="NZ_OOFM01000004.1"/>
</dbReference>
<gene>
    <name evidence="2" type="ORF">OHAE_3333</name>
</gene>
<dbReference type="EMBL" id="OOFM01000004">
    <property type="protein sequence ID" value="SPL63401.1"/>
    <property type="molecule type" value="Genomic_DNA"/>
</dbReference>
<protein>
    <submittedName>
        <fullName evidence="2">Uncharacterized protein</fullName>
    </submittedName>
</protein>
<evidence type="ECO:0000313" key="2">
    <source>
        <dbReference type="EMBL" id="SPL63401.1"/>
    </source>
</evidence>